<protein>
    <submittedName>
        <fullName evidence="3">Uncharacterized protein</fullName>
    </submittedName>
</protein>
<proteinExistence type="predicted"/>
<feature type="signal peptide" evidence="2">
    <location>
        <begin position="1"/>
        <end position="22"/>
    </location>
</feature>
<dbReference type="EMBL" id="HBIC01019073">
    <property type="protein sequence ID" value="CAE0280613.1"/>
    <property type="molecule type" value="Transcribed_RNA"/>
</dbReference>
<feature type="compositionally biased region" description="Polar residues" evidence="1">
    <location>
        <begin position="489"/>
        <end position="503"/>
    </location>
</feature>
<feature type="region of interest" description="Disordered" evidence="1">
    <location>
        <begin position="480"/>
        <end position="505"/>
    </location>
</feature>
<evidence type="ECO:0000256" key="2">
    <source>
        <dbReference type="SAM" id="SignalP"/>
    </source>
</evidence>
<sequence length="767" mass="88125">MMQRAYCCLILLLSTLVWVATASKKKCLIVSIDNRELKSDVNDNSYATKTAVINLDYAKHHNYDFLYVQNIVTDVEKETRAQFPKADIVPPTDNAKDAATAFHVGLLQFRAASWAKLPALWHVTSTIGKDYEYIWYIDSDAAISPLHRDKSIEDQIQQWEKEGSFIKGRSDISKSTFVFFHNHPWRDDMPCAGSFIYRPTLAEPVLREWWDFNLPSKNFKHFHEQDALWHMIEAEHDPAWLVQNPTVKFHMNTKSYTILKERQFPSAWTRYEDLWLCHVASYNYVLRNPILFQFLKVLGLDIQHRYAQQVKEITSKHSMRISLLDVTIKMEQRSKQDPPASRVTVFPKHDAATELQWYDAHVTSKTEPTLPPAKLHEGRLIRKKGEFWVVQRGTKRGFDSYPTFLKLGFTNDMGVSLYNNEVEQIPVGATITADEVKDGVGKISPYYMPIARTASTDSGGISTFVSSAVPDEVVQERIRQRQRLRHQSAPGQGSQSHNSSSPVLANKHGKCEVNEALETMVRTPGTRCILYLIAHDTDSEHLARKFSSCKESWIQPVRINSSVFFESVIYRDVFPPYQKEWEDLDYVVTATYKTVAKQLAYNKYTQSLDLIQNSLQIARDGNFDIVPFLRSGSGTMSFCLYHHGKPFRAAWDALLVELGYSLSLIRSLDEMKSFYRNIFIIKPKVLKELMLFMSKAMHVATHNPAVRELLQANAKYKEGSQEVSMRIFGTEYYQLHPFIFERLPSFFLHASEAKICAATVGPCPYNS</sequence>
<evidence type="ECO:0000313" key="3">
    <source>
        <dbReference type="EMBL" id="CAE0280613.1"/>
    </source>
</evidence>
<dbReference type="InterPro" id="IPR029044">
    <property type="entry name" value="Nucleotide-diphossugar_trans"/>
</dbReference>
<gene>
    <name evidence="3" type="ORF">SELO1098_LOCUS9447</name>
</gene>
<organism evidence="3">
    <name type="scientific">Spumella elongata</name>
    <dbReference type="NCBI Taxonomy" id="89044"/>
    <lineage>
        <taxon>Eukaryota</taxon>
        <taxon>Sar</taxon>
        <taxon>Stramenopiles</taxon>
        <taxon>Ochrophyta</taxon>
        <taxon>Chrysophyceae</taxon>
        <taxon>Chromulinales</taxon>
        <taxon>Chromulinaceae</taxon>
        <taxon>Spumella</taxon>
    </lineage>
</organism>
<accession>A0A7S3M4H4</accession>
<dbReference type="AlphaFoldDB" id="A0A7S3M4H4"/>
<keyword evidence="2" id="KW-0732">Signal</keyword>
<feature type="chain" id="PRO_5030550169" evidence="2">
    <location>
        <begin position="23"/>
        <end position="767"/>
    </location>
</feature>
<dbReference type="Gene3D" id="3.90.550.10">
    <property type="entry name" value="Spore Coat Polysaccharide Biosynthesis Protein SpsA, Chain A"/>
    <property type="match status" value="1"/>
</dbReference>
<name>A0A7S3M4H4_9STRA</name>
<reference evidence="3" key="1">
    <citation type="submission" date="2021-01" db="EMBL/GenBank/DDBJ databases">
        <authorList>
            <person name="Corre E."/>
            <person name="Pelletier E."/>
            <person name="Niang G."/>
            <person name="Scheremetjew M."/>
            <person name="Finn R."/>
            <person name="Kale V."/>
            <person name="Holt S."/>
            <person name="Cochrane G."/>
            <person name="Meng A."/>
            <person name="Brown T."/>
            <person name="Cohen L."/>
        </authorList>
    </citation>
    <scope>NUCLEOTIDE SEQUENCE</scope>
    <source>
        <strain evidence="3">CCAP 955/1</strain>
    </source>
</reference>
<evidence type="ECO:0000256" key="1">
    <source>
        <dbReference type="SAM" id="MobiDB-lite"/>
    </source>
</evidence>